<keyword evidence="2 10" id="KW-0328">Glycosyltransferase</keyword>
<dbReference type="Proteomes" id="UP000271683">
    <property type="component" value="Unassembled WGS sequence"/>
</dbReference>
<evidence type="ECO:0000313" key="11">
    <source>
        <dbReference type="Proteomes" id="UP000271683"/>
    </source>
</evidence>
<proteinExistence type="inferred from homology"/>
<sequence length="498" mass="51257">MRHSAAVLDFRPGTSPEAVPSPPPAPPRRSPVSHAVITGCIGSIVMVAAASGRVLPMPAAVALSVTGMALVVAAWLLLGRQHRRLPARVLFAVAAAWGLPLLAAPPLFSGDVWSYLAQGVIAATGQDPYTLGPLQALGPASPVTQQVSPYWIETPAPYGPAWMVLSRTVAMLTGEHLVAGVLLYRLIALIGVALIAWALPRLARRSGAEPSSALWLGLLNPLVLWHLVAGAHNDGIMLGLLLCGTEIALQGADRTRTAATLRIAAGLTMLTVAANIKVVGFAAVCCLTAELARRRGNPLATALTTLSAAATVTAAISLGSGLGFGWIGAIHSSTAVHSWLAPTNMAGFLAGGLGKLTGAEITDTAITVAVTIGAAVCAVVVTRLLWATYQGRLGPVRGLGLVFAAVVLCGPVVQPWYLLWALLPLAAAARKRHDRTIVARAGALIAVALPPNGHGAALLIGGYLAAALLLGATALLLRRSGADMDIRRCAEHRPTGRP</sequence>
<evidence type="ECO:0000256" key="9">
    <source>
        <dbReference type="SAM" id="Phobius"/>
    </source>
</evidence>
<dbReference type="AlphaFoldDB" id="A0A3N1GV55"/>
<feature type="compositionally biased region" description="Pro residues" evidence="8">
    <location>
        <begin position="19"/>
        <end position="29"/>
    </location>
</feature>
<evidence type="ECO:0000256" key="5">
    <source>
        <dbReference type="ARBA" id="ARBA00022989"/>
    </source>
</evidence>
<gene>
    <name evidence="10" type="ORF">EDD30_7240</name>
</gene>
<feature type="transmembrane region" description="Helical" evidence="9">
    <location>
        <begin position="212"/>
        <end position="232"/>
    </location>
</feature>
<feature type="transmembrane region" description="Helical" evidence="9">
    <location>
        <begin position="89"/>
        <end position="108"/>
    </location>
</feature>
<protein>
    <submittedName>
        <fullName evidence="10">Alpha-1,6-mannosyltransferase</fullName>
    </submittedName>
</protein>
<keyword evidence="3 10" id="KW-0808">Transferase</keyword>
<dbReference type="GO" id="GO:0016757">
    <property type="term" value="F:glycosyltransferase activity"/>
    <property type="evidence" value="ECO:0007669"/>
    <property type="project" value="UniProtKB-KW"/>
</dbReference>
<evidence type="ECO:0000256" key="8">
    <source>
        <dbReference type="SAM" id="MobiDB-lite"/>
    </source>
</evidence>
<feature type="transmembrane region" description="Helical" evidence="9">
    <location>
        <begin position="57"/>
        <end position="77"/>
    </location>
</feature>
<evidence type="ECO:0000256" key="2">
    <source>
        <dbReference type="ARBA" id="ARBA00022676"/>
    </source>
</evidence>
<keyword evidence="6 9" id="KW-0472">Membrane</keyword>
<organism evidence="10 11">
    <name type="scientific">Couchioplanes caeruleus</name>
    <dbReference type="NCBI Taxonomy" id="56438"/>
    <lineage>
        <taxon>Bacteria</taxon>
        <taxon>Bacillati</taxon>
        <taxon>Actinomycetota</taxon>
        <taxon>Actinomycetes</taxon>
        <taxon>Micromonosporales</taxon>
        <taxon>Micromonosporaceae</taxon>
        <taxon>Couchioplanes</taxon>
    </lineage>
</organism>
<keyword evidence="5 9" id="KW-1133">Transmembrane helix</keyword>
<evidence type="ECO:0000313" key="10">
    <source>
        <dbReference type="EMBL" id="ROP34163.1"/>
    </source>
</evidence>
<reference evidence="10 11" key="1">
    <citation type="submission" date="2018-11" db="EMBL/GenBank/DDBJ databases">
        <title>Sequencing the genomes of 1000 actinobacteria strains.</title>
        <authorList>
            <person name="Klenk H.-P."/>
        </authorList>
    </citation>
    <scope>NUCLEOTIDE SEQUENCE [LARGE SCALE GENOMIC DNA]</scope>
    <source>
        <strain evidence="10 11">DSM 43634</strain>
    </source>
</reference>
<feature type="transmembrane region" description="Helical" evidence="9">
    <location>
        <begin position="177"/>
        <end position="200"/>
    </location>
</feature>
<dbReference type="EMBL" id="RJKL01000001">
    <property type="protein sequence ID" value="ROP34163.1"/>
    <property type="molecule type" value="Genomic_DNA"/>
</dbReference>
<keyword evidence="4 9" id="KW-0812">Transmembrane</keyword>
<evidence type="ECO:0000256" key="3">
    <source>
        <dbReference type="ARBA" id="ARBA00022679"/>
    </source>
</evidence>
<evidence type="ECO:0000256" key="6">
    <source>
        <dbReference type="ARBA" id="ARBA00023136"/>
    </source>
</evidence>
<dbReference type="NCBIfam" id="NF038066">
    <property type="entry name" value="MptB"/>
    <property type="match status" value="1"/>
</dbReference>
<accession>A0A3N1GV55</accession>
<evidence type="ECO:0000256" key="1">
    <source>
        <dbReference type="ARBA" id="ARBA00004141"/>
    </source>
</evidence>
<comment type="subcellular location">
    <subcellularLocation>
        <location evidence="1">Membrane</location>
        <topology evidence="1">Multi-pass membrane protein</topology>
    </subcellularLocation>
</comment>
<comment type="similarity">
    <text evidence="7">Belongs to the MptA/B family.</text>
</comment>
<dbReference type="InterPro" id="IPR049829">
    <property type="entry name" value="MptA/B-like"/>
</dbReference>
<dbReference type="GO" id="GO:0016020">
    <property type="term" value="C:membrane"/>
    <property type="evidence" value="ECO:0007669"/>
    <property type="project" value="UniProtKB-SubCell"/>
</dbReference>
<evidence type="ECO:0000256" key="7">
    <source>
        <dbReference type="ARBA" id="ARBA00043987"/>
    </source>
</evidence>
<feature type="transmembrane region" description="Helical" evidence="9">
    <location>
        <begin position="263"/>
        <end position="287"/>
    </location>
</feature>
<comment type="caution">
    <text evidence="10">The sequence shown here is derived from an EMBL/GenBank/DDBJ whole genome shotgun (WGS) entry which is preliminary data.</text>
</comment>
<evidence type="ECO:0000256" key="4">
    <source>
        <dbReference type="ARBA" id="ARBA00022692"/>
    </source>
</evidence>
<feature type="transmembrane region" description="Helical" evidence="9">
    <location>
        <begin position="456"/>
        <end position="477"/>
    </location>
</feature>
<feature type="transmembrane region" description="Helical" evidence="9">
    <location>
        <begin position="398"/>
        <end position="417"/>
    </location>
</feature>
<name>A0A3N1GV55_9ACTN</name>
<feature type="transmembrane region" description="Helical" evidence="9">
    <location>
        <begin position="32"/>
        <end position="51"/>
    </location>
</feature>
<feature type="transmembrane region" description="Helical" evidence="9">
    <location>
        <begin position="365"/>
        <end position="386"/>
    </location>
</feature>
<dbReference type="Pfam" id="PF26314">
    <property type="entry name" value="MptA_B_family"/>
    <property type="match status" value="1"/>
</dbReference>
<feature type="transmembrane region" description="Helical" evidence="9">
    <location>
        <begin position="299"/>
        <end position="327"/>
    </location>
</feature>
<feature type="region of interest" description="Disordered" evidence="8">
    <location>
        <begin position="1"/>
        <end position="31"/>
    </location>
</feature>